<dbReference type="InterPro" id="IPR050750">
    <property type="entry name" value="C5-MTase"/>
</dbReference>
<dbReference type="AlphaFoldDB" id="A0A840R0Q5"/>
<keyword evidence="2 6" id="KW-0808">Transferase</keyword>
<protein>
    <recommendedName>
        <fullName evidence="8">Cytosine-specific methyltransferase</fullName>
        <ecNumber evidence="8">2.1.1.37</ecNumber>
    </recommendedName>
</protein>
<dbReference type="Gene3D" id="3.90.120.30">
    <property type="match status" value="1"/>
</dbReference>
<evidence type="ECO:0000256" key="3">
    <source>
        <dbReference type="ARBA" id="ARBA00022691"/>
    </source>
</evidence>
<name>A0A840R0Q5_9GAMM</name>
<dbReference type="GO" id="GO:0009307">
    <property type="term" value="P:DNA restriction-modification system"/>
    <property type="evidence" value="ECO:0007669"/>
    <property type="project" value="UniProtKB-KW"/>
</dbReference>
<dbReference type="InterPro" id="IPR001525">
    <property type="entry name" value="C5_MeTfrase"/>
</dbReference>
<dbReference type="SUPFAM" id="SSF53335">
    <property type="entry name" value="S-adenosyl-L-methionine-dependent methyltransferases"/>
    <property type="match status" value="1"/>
</dbReference>
<comment type="catalytic activity">
    <reaction evidence="5 8">
        <text>a 2'-deoxycytidine in DNA + S-adenosyl-L-methionine = a 5-methyl-2'-deoxycytidine in DNA + S-adenosyl-L-homocysteine + H(+)</text>
        <dbReference type="Rhea" id="RHEA:13681"/>
        <dbReference type="Rhea" id="RHEA-COMP:11369"/>
        <dbReference type="Rhea" id="RHEA-COMP:11370"/>
        <dbReference type="ChEBI" id="CHEBI:15378"/>
        <dbReference type="ChEBI" id="CHEBI:57856"/>
        <dbReference type="ChEBI" id="CHEBI:59789"/>
        <dbReference type="ChEBI" id="CHEBI:85452"/>
        <dbReference type="ChEBI" id="CHEBI:85454"/>
        <dbReference type="EC" id="2.1.1.37"/>
    </reaction>
</comment>
<dbReference type="CDD" id="cd00315">
    <property type="entry name" value="Cyt_C5_DNA_methylase"/>
    <property type="match status" value="1"/>
</dbReference>
<evidence type="ECO:0000256" key="4">
    <source>
        <dbReference type="ARBA" id="ARBA00022747"/>
    </source>
</evidence>
<reference evidence="9 10" key="1">
    <citation type="submission" date="2020-08" db="EMBL/GenBank/DDBJ databases">
        <title>Genomic Encyclopedia of Type Strains, Phase IV (KMG-IV): sequencing the most valuable type-strain genomes for metagenomic binning, comparative biology and taxonomic classification.</title>
        <authorList>
            <person name="Goeker M."/>
        </authorList>
    </citation>
    <scope>NUCLEOTIDE SEQUENCE [LARGE SCALE GENOMIC DNA]</scope>
    <source>
        <strain evidence="9 10">DSM 25701</strain>
    </source>
</reference>
<dbReference type="Pfam" id="PF00145">
    <property type="entry name" value="DNA_methylase"/>
    <property type="match status" value="1"/>
</dbReference>
<dbReference type="EMBL" id="JACHHW010000002">
    <property type="protein sequence ID" value="MBB5186679.1"/>
    <property type="molecule type" value="Genomic_DNA"/>
</dbReference>
<sequence length="405" mass="45364">MKNRKDILASAELLIAPFVLPHVPEGTEPKALVDQWLHAIATGSQFFCDPTVTSPAAMKKKILAVFKKQKIYTNQDDFFDLVFGALKLRPEKNARFRFIDLFAGIGGVRLGFQNAGGACVFSSEYDKGAQKTYKENHGEFPFGDITKIDESAIPSHDILLAGFPCQPFSHAGVSARNAVGKSHGFLCDTQGTLFFDVMRVIDVKRPKIVFLENVRNLERHDEGRTFRTIKETIENSGYSFSYKVIDSSSLVPQRRVRCYMVAVRKDLNFTFKFPEFDGEPLALKSILESSVDESYTISDRLWQGHINRTKRNVERGTGFTAHTADLDKPSNTIVARYGKDGKECLVPQVGKNPRFLTQRECARLLGFPESFIVPEKRSPAYKQFGNSVVVPVITRIAKKIGGNIP</sequence>
<evidence type="ECO:0000256" key="2">
    <source>
        <dbReference type="ARBA" id="ARBA00022679"/>
    </source>
</evidence>
<dbReference type="PANTHER" id="PTHR46098">
    <property type="entry name" value="TRNA (CYTOSINE(38)-C(5))-METHYLTRANSFERASE"/>
    <property type="match status" value="1"/>
</dbReference>
<dbReference type="PANTHER" id="PTHR46098:SF1">
    <property type="entry name" value="TRNA (CYTOSINE(38)-C(5))-METHYLTRANSFERASE"/>
    <property type="match status" value="1"/>
</dbReference>
<dbReference type="PROSITE" id="PS51679">
    <property type="entry name" value="SAM_MT_C5"/>
    <property type="match status" value="1"/>
</dbReference>
<dbReference type="GO" id="GO:0032259">
    <property type="term" value="P:methylation"/>
    <property type="evidence" value="ECO:0007669"/>
    <property type="project" value="UniProtKB-KW"/>
</dbReference>
<dbReference type="PROSITE" id="PS00095">
    <property type="entry name" value="C5_MTASE_2"/>
    <property type="match status" value="1"/>
</dbReference>
<evidence type="ECO:0000256" key="5">
    <source>
        <dbReference type="ARBA" id="ARBA00047422"/>
    </source>
</evidence>
<gene>
    <name evidence="9" type="ORF">HNQ57_000940</name>
</gene>
<proteinExistence type="inferred from homology"/>
<keyword evidence="4" id="KW-0680">Restriction system</keyword>
<feature type="active site" evidence="6">
    <location>
        <position position="165"/>
    </location>
</feature>
<evidence type="ECO:0000313" key="10">
    <source>
        <dbReference type="Proteomes" id="UP000536640"/>
    </source>
</evidence>
<dbReference type="PROSITE" id="PS00094">
    <property type="entry name" value="C5_MTASE_1"/>
    <property type="match status" value="1"/>
</dbReference>
<evidence type="ECO:0000313" key="9">
    <source>
        <dbReference type="EMBL" id="MBB5186679.1"/>
    </source>
</evidence>
<dbReference type="PRINTS" id="PR00105">
    <property type="entry name" value="C5METTRFRASE"/>
</dbReference>
<evidence type="ECO:0000256" key="6">
    <source>
        <dbReference type="PROSITE-ProRule" id="PRU01016"/>
    </source>
</evidence>
<comment type="similarity">
    <text evidence="6 7">Belongs to the class I-like SAM-binding methyltransferase superfamily. C5-methyltransferase family.</text>
</comment>
<dbReference type="Gene3D" id="3.40.50.150">
    <property type="entry name" value="Vaccinia Virus protein VP39"/>
    <property type="match status" value="1"/>
</dbReference>
<dbReference type="EC" id="2.1.1.37" evidence="8"/>
<organism evidence="9 10">
    <name type="scientific">Zhongshania antarctica</name>
    <dbReference type="NCBI Taxonomy" id="641702"/>
    <lineage>
        <taxon>Bacteria</taxon>
        <taxon>Pseudomonadati</taxon>
        <taxon>Pseudomonadota</taxon>
        <taxon>Gammaproteobacteria</taxon>
        <taxon>Cellvibrionales</taxon>
        <taxon>Spongiibacteraceae</taxon>
        <taxon>Zhongshania</taxon>
    </lineage>
</organism>
<accession>A0A840R0Q5</accession>
<dbReference type="InterPro" id="IPR031303">
    <property type="entry name" value="C5_meth_CS"/>
</dbReference>
<dbReference type="InterPro" id="IPR029063">
    <property type="entry name" value="SAM-dependent_MTases_sf"/>
</dbReference>
<dbReference type="Proteomes" id="UP000536640">
    <property type="component" value="Unassembled WGS sequence"/>
</dbReference>
<keyword evidence="10" id="KW-1185">Reference proteome</keyword>
<comment type="caution">
    <text evidence="9">The sequence shown here is derived from an EMBL/GenBank/DDBJ whole genome shotgun (WGS) entry which is preliminary data.</text>
</comment>
<dbReference type="RefSeq" id="WP_184461443.1">
    <property type="nucleotide sequence ID" value="NZ_JACHHW010000002.1"/>
</dbReference>
<dbReference type="InterPro" id="IPR018117">
    <property type="entry name" value="C5_DNA_meth_AS"/>
</dbReference>
<evidence type="ECO:0000256" key="7">
    <source>
        <dbReference type="RuleBase" id="RU000416"/>
    </source>
</evidence>
<dbReference type="NCBIfam" id="TIGR00675">
    <property type="entry name" value="dcm"/>
    <property type="match status" value="1"/>
</dbReference>
<dbReference type="GO" id="GO:0003886">
    <property type="term" value="F:DNA (cytosine-5-)-methyltransferase activity"/>
    <property type="evidence" value="ECO:0007669"/>
    <property type="project" value="UniProtKB-EC"/>
</dbReference>
<evidence type="ECO:0000256" key="1">
    <source>
        <dbReference type="ARBA" id="ARBA00022603"/>
    </source>
</evidence>
<evidence type="ECO:0000256" key="8">
    <source>
        <dbReference type="RuleBase" id="RU000417"/>
    </source>
</evidence>
<keyword evidence="1 6" id="KW-0489">Methyltransferase</keyword>
<keyword evidence="3 6" id="KW-0949">S-adenosyl-L-methionine</keyword>